<dbReference type="Pfam" id="PF01618">
    <property type="entry name" value="MotA_ExbB"/>
    <property type="match status" value="1"/>
</dbReference>
<reference evidence="10" key="1">
    <citation type="submission" date="2019-03" db="EMBL/GenBank/DDBJ databases">
        <authorList>
            <person name="Hao L."/>
        </authorList>
    </citation>
    <scope>NUCLEOTIDE SEQUENCE</scope>
</reference>
<feature type="transmembrane region" description="Helical" evidence="8">
    <location>
        <begin position="32"/>
        <end position="50"/>
    </location>
</feature>
<dbReference type="GO" id="GO:0005886">
    <property type="term" value="C:plasma membrane"/>
    <property type="evidence" value="ECO:0007669"/>
    <property type="project" value="UniProtKB-SubCell"/>
</dbReference>
<feature type="transmembrane region" description="Helical" evidence="8">
    <location>
        <begin position="144"/>
        <end position="165"/>
    </location>
</feature>
<dbReference type="PROSITE" id="PS01307">
    <property type="entry name" value="MOTA"/>
    <property type="match status" value="1"/>
</dbReference>
<evidence type="ECO:0000256" key="1">
    <source>
        <dbReference type="ARBA" id="ARBA00004651"/>
    </source>
</evidence>
<keyword evidence="6 8" id="KW-1133">Transmembrane helix</keyword>
<evidence type="ECO:0000256" key="5">
    <source>
        <dbReference type="ARBA" id="ARBA00022692"/>
    </source>
</evidence>
<dbReference type="PANTHER" id="PTHR30433:SF2">
    <property type="entry name" value="MOTILITY PROTEIN A"/>
    <property type="match status" value="1"/>
</dbReference>
<evidence type="ECO:0000313" key="10">
    <source>
        <dbReference type="EMBL" id="VFU15086.1"/>
    </source>
</evidence>
<dbReference type="InterPro" id="IPR000540">
    <property type="entry name" value="Flag_MotA_CS"/>
</dbReference>
<evidence type="ECO:0000256" key="3">
    <source>
        <dbReference type="ARBA" id="ARBA00022448"/>
    </source>
</evidence>
<keyword evidence="3" id="KW-0813">Transport</keyword>
<comment type="similarity">
    <text evidence="2">Belongs to the MotA family.</text>
</comment>
<feature type="transmembrane region" description="Helical" evidence="8">
    <location>
        <begin position="7"/>
        <end position="26"/>
    </location>
</feature>
<name>A0A485M2U6_9ZZZZ</name>
<dbReference type="PANTHER" id="PTHR30433">
    <property type="entry name" value="CHEMOTAXIS PROTEIN MOTA"/>
    <property type="match status" value="1"/>
</dbReference>
<proteinExistence type="inferred from homology"/>
<keyword evidence="5 8" id="KW-0812">Transmembrane</keyword>
<dbReference type="InterPro" id="IPR047055">
    <property type="entry name" value="MotA-like"/>
</dbReference>
<feature type="transmembrane region" description="Helical" evidence="8">
    <location>
        <begin position="177"/>
        <end position="200"/>
    </location>
</feature>
<evidence type="ECO:0000256" key="4">
    <source>
        <dbReference type="ARBA" id="ARBA00022475"/>
    </source>
</evidence>
<accession>A0A485M2U6</accession>
<evidence type="ECO:0000256" key="2">
    <source>
        <dbReference type="ARBA" id="ARBA00008038"/>
    </source>
</evidence>
<evidence type="ECO:0000256" key="8">
    <source>
        <dbReference type="SAM" id="Phobius"/>
    </source>
</evidence>
<comment type="subcellular location">
    <subcellularLocation>
        <location evidence="1">Cell membrane</location>
        <topology evidence="1">Multi-pass membrane protein</topology>
    </subcellularLocation>
</comment>
<gene>
    <name evidence="10" type="primary">ytxD</name>
    <name evidence="10" type="ORF">SCFA_390009</name>
</gene>
<keyword evidence="7 8" id="KW-0472">Membrane</keyword>
<dbReference type="AlphaFoldDB" id="A0A485M2U6"/>
<evidence type="ECO:0000259" key="9">
    <source>
        <dbReference type="Pfam" id="PF01618"/>
    </source>
</evidence>
<sequence length="258" mass="28012">MDIATVIGVIFAFGMVLMGIMLGSPLTLFVDVPSLFIVVGGTFGIIFINYPLREVLGLAGVVKNVFFTQPRDAKGLIPTFVDYATRARREGILALESAANELEDPFFKQGLELVIDGLEPQSIREILETEIEHLERRHTKGADILNALGTFAPAMGMLGTLIGLVQMLQSMNDPSSIGPAMAVALITTFYGSIIANMIALPMAGKLAMRSKEESLEKGMIIEGIMSISAGDNPRIVERKLHSYLSPSLRESTNIRRGE</sequence>
<protein>
    <submittedName>
        <fullName evidence="10">Uncharacterized 29.3 kDa protein in ccpA 3'region</fullName>
    </submittedName>
</protein>
<organism evidence="10">
    <name type="scientific">anaerobic digester metagenome</name>
    <dbReference type="NCBI Taxonomy" id="1263854"/>
    <lineage>
        <taxon>unclassified sequences</taxon>
        <taxon>metagenomes</taxon>
        <taxon>ecological metagenomes</taxon>
    </lineage>
</organism>
<dbReference type="EMBL" id="CAADRM010000102">
    <property type="protein sequence ID" value="VFU15086.1"/>
    <property type="molecule type" value="Genomic_DNA"/>
</dbReference>
<keyword evidence="4" id="KW-1003">Cell membrane</keyword>
<evidence type="ECO:0000256" key="6">
    <source>
        <dbReference type="ARBA" id="ARBA00022989"/>
    </source>
</evidence>
<dbReference type="GO" id="GO:0006935">
    <property type="term" value="P:chemotaxis"/>
    <property type="evidence" value="ECO:0007669"/>
    <property type="project" value="InterPro"/>
</dbReference>
<evidence type="ECO:0000256" key="7">
    <source>
        <dbReference type="ARBA" id="ARBA00023136"/>
    </source>
</evidence>
<dbReference type="GO" id="GO:0071978">
    <property type="term" value="P:bacterial-type flagellum-dependent swarming motility"/>
    <property type="evidence" value="ECO:0007669"/>
    <property type="project" value="InterPro"/>
</dbReference>
<dbReference type="InterPro" id="IPR002898">
    <property type="entry name" value="MotA_ExbB_proton_chnl"/>
</dbReference>
<feature type="domain" description="MotA/TolQ/ExbB proton channel" evidence="9">
    <location>
        <begin position="99"/>
        <end position="216"/>
    </location>
</feature>